<dbReference type="PROSITE" id="PS51670">
    <property type="entry name" value="SHKT"/>
    <property type="match status" value="2"/>
</dbReference>
<dbReference type="PANTHER" id="PTHR46219">
    <property type="entry name" value="PROTEIN CBG11138"/>
    <property type="match status" value="1"/>
</dbReference>
<evidence type="ECO:0000313" key="3">
    <source>
        <dbReference type="Proteomes" id="UP000046393"/>
    </source>
</evidence>
<organism evidence="3 4">
    <name type="scientific">Syphacia muris</name>
    <dbReference type="NCBI Taxonomy" id="451379"/>
    <lineage>
        <taxon>Eukaryota</taxon>
        <taxon>Metazoa</taxon>
        <taxon>Ecdysozoa</taxon>
        <taxon>Nematoda</taxon>
        <taxon>Chromadorea</taxon>
        <taxon>Rhabditida</taxon>
        <taxon>Spirurina</taxon>
        <taxon>Oxyuridomorpha</taxon>
        <taxon>Oxyuroidea</taxon>
        <taxon>Oxyuridae</taxon>
        <taxon>Syphacia</taxon>
    </lineage>
</organism>
<evidence type="ECO:0000313" key="4">
    <source>
        <dbReference type="WBParaSite" id="SMUV_0000009001-mRNA-1"/>
    </source>
</evidence>
<feature type="domain" description="ShKT" evidence="2">
    <location>
        <begin position="128"/>
        <end position="163"/>
    </location>
</feature>
<dbReference type="Proteomes" id="UP000046393">
    <property type="component" value="Unplaced"/>
</dbReference>
<dbReference type="SMART" id="SM00254">
    <property type="entry name" value="ShKT"/>
    <property type="match status" value="3"/>
</dbReference>
<evidence type="ECO:0000256" key="1">
    <source>
        <dbReference type="PROSITE-ProRule" id="PRU01005"/>
    </source>
</evidence>
<dbReference type="Gene3D" id="1.10.10.1940">
    <property type="match status" value="3"/>
</dbReference>
<comment type="caution">
    <text evidence="1">Lacks conserved residue(s) required for the propagation of feature annotation.</text>
</comment>
<sequence length="163" mass="17381">IALDTESAGDCADYDTAECQKKQSVCSNALYRDLLTRKCPKTCGFCTETASDTSDNCADVSSAECVDKAYLCTNVLYKDLMQKKCSATCGFCKSSADAATPASGQSSGNIYIKINLKLEGENAAQSSCVDVNPADCAKKSYLCTNAAYKSLMTEKCSKTCNFC</sequence>
<dbReference type="InterPro" id="IPR003582">
    <property type="entry name" value="ShKT_dom"/>
</dbReference>
<dbReference type="STRING" id="451379.A0A0N5A7S9"/>
<accession>A0A0N5A7S9</accession>
<keyword evidence="3" id="KW-1185">Reference proteome</keyword>
<proteinExistence type="predicted"/>
<reference evidence="4" key="1">
    <citation type="submission" date="2017-02" db="UniProtKB">
        <authorList>
            <consortium name="WormBaseParasite"/>
        </authorList>
    </citation>
    <scope>IDENTIFICATION</scope>
</reference>
<dbReference type="WBParaSite" id="SMUV_0000009001-mRNA-1">
    <property type="protein sequence ID" value="SMUV_0000009001-mRNA-1"/>
    <property type="gene ID" value="SMUV_0000009001"/>
</dbReference>
<dbReference type="PANTHER" id="PTHR46219:SF5">
    <property type="entry name" value="SHKT DOMAIN-CONTAINING PROTEIN"/>
    <property type="match status" value="1"/>
</dbReference>
<feature type="domain" description="ShKT" evidence="2">
    <location>
        <begin position="46"/>
        <end position="92"/>
    </location>
</feature>
<name>A0A0N5A7S9_9BILA</name>
<dbReference type="AlphaFoldDB" id="A0A0N5A7S9"/>
<evidence type="ECO:0000259" key="2">
    <source>
        <dbReference type="PROSITE" id="PS51670"/>
    </source>
</evidence>
<protein>
    <submittedName>
        <fullName evidence="4">ShTK domain protein</fullName>
    </submittedName>
</protein>
<dbReference type="Pfam" id="PF01549">
    <property type="entry name" value="ShK"/>
    <property type="match status" value="3"/>
</dbReference>